<proteinExistence type="predicted"/>
<dbReference type="EMBL" id="CYHA01000003">
    <property type="protein sequence ID" value="CUA83415.1"/>
    <property type="molecule type" value="Genomic_DNA"/>
</dbReference>
<sequence length="357" mass="39133">MNGPDLSTRPALSRACLEARAFQPIIDALTAHVALLDGDATIVGVNAAWMRYADANQGHQADYGIGLNYLALLEGVQGCVPGDAKSEEDTLIARQVAQGLREVLSGRREKFQLEYPCPSPTESRWFLVTITPFPHPGQLRVVVAHEDLTALKQAQETTLRQTAQLAGAFSSTVDAIALFVEKRDPYTAGHQHQVAVLCERIARRMGLDAARRHGLVLGAKIHDIGKIAIPADILGKPGRLSPPELEIIRSHPETGYDILRGIDFPWPIADMVYQHHERLDGSGYPQGLQGDAICLEARIIAVADVYDAITSHRPYRPARPMETGLCELMNGRGRLYDSEVVEAFIAVMQTPEKAQQL</sequence>
<dbReference type="InterPro" id="IPR037522">
    <property type="entry name" value="HD_GYP_dom"/>
</dbReference>
<dbReference type="InterPro" id="IPR013656">
    <property type="entry name" value="PAS_4"/>
</dbReference>
<dbReference type="AlphaFoldDB" id="A0A0K6GXV7"/>
<organism evidence="2 3">
    <name type="scientific">Gulbenkiania indica</name>
    <dbReference type="NCBI Taxonomy" id="375574"/>
    <lineage>
        <taxon>Bacteria</taxon>
        <taxon>Pseudomonadati</taxon>
        <taxon>Pseudomonadota</taxon>
        <taxon>Betaproteobacteria</taxon>
        <taxon>Neisseriales</taxon>
        <taxon>Chromobacteriaceae</taxon>
        <taxon>Gulbenkiania</taxon>
    </lineage>
</organism>
<dbReference type="SMART" id="SM00471">
    <property type="entry name" value="HDc"/>
    <property type="match status" value="1"/>
</dbReference>
<dbReference type="RefSeq" id="WP_082446418.1">
    <property type="nucleotide sequence ID" value="NZ_CYHA01000003.1"/>
</dbReference>
<dbReference type="PANTHER" id="PTHR43155">
    <property type="entry name" value="CYCLIC DI-GMP PHOSPHODIESTERASE PA4108-RELATED"/>
    <property type="match status" value="1"/>
</dbReference>
<feature type="domain" description="HD-GYP" evidence="1">
    <location>
        <begin position="165"/>
        <end position="357"/>
    </location>
</feature>
<protein>
    <submittedName>
        <fullName evidence="2">HDIG domain</fullName>
    </submittedName>
</protein>
<dbReference type="InterPro" id="IPR006675">
    <property type="entry name" value="HDIG_dom"/>
</dbReference>
<evidence type="ECO:0000313" key="3">
    <source>
        <dbReference type="Proteomes" id="UP000243535"/>
    </source>
</evidence>
<evidence type="ECO:0000313" key="2">
    <source>
        <dbReference type="EMBL" id="CUA83415.1"/>
    </source>
</evidence>
<dbReference type="STRING" id="375574.GCA_001418035_01523"/>
<dbReference type="PANTHER" id="PTHR43155:SF2">
    <property type="entry name" value="CYCLIC DI-GMP PHOSPHODIESTERASE PA4108"/>
    <property type="match status" value="1"/>
</dbReference>
<dbReference type="SUPFAM" id="SSF55785">
    <property type="entry name" value="PYP-like sensor domain (PAS domain)"/>
    <property type="match status" value="1"/>
</dbReference>
<dbReference type="Pfam" id="PF08448">
    <property type="entry name" value="PAS_4"/>
    <property type="match status" value="1"/>
</dbReference>
<reference evidence="3" key="1">
    <citation type="submission" date="2015-08" db="EMBL/GenBank/DDBJ databases">
        <authorList>
            <person name="Varghese N."/>
        </authorList>
    </citation>
    <scope>NUCLEOTIDE SEQUENCE [LARGE SCALE GENOMIC DNA]</scope>
    <source>
        <strain evidence="3">DSM 17901</strain>
    </source>
</reference>
<dbReference type="CDD" id="cd00077">
    <property type="entry name" value="HDc"/>
    <property type="match status" value="1"/>
</dbReference>
<dbReference type="Proteomes" id="UP000243535">
    <property type="component" value="Unassembled WGS sequence"/>
</dbReference>
<dbReference type="InterPro" id="IPR035965">
    <property type="entry name" value="PAS-like_dom_sf"/>
</dbReference>
<dbReference type="Pfam" id="PF13487">
    <property type="entry name" value="HD_5"/>
    <property type="match status" value="1"/>
</dbReference>
<dbReference type="InterPro" id="IPR003607">
    <property type="entry name" value="HD/PDEase_dom"/>
</dbReference>
<keyword evidence="3" id="KW-1185">Reference proteome</keyword>
<dbReference type="PROSITE" id="PS51832">
    <property type="entry name" value="HD_GYP"/>
    <property type="match status" value="1"/>
</dbReference>
<accession>A0A0K6GXV7</accession>
<dbReference type="OrthoDB" id="9763857at2"/>
<dbReference type="NCBIfam" id="TIGR00277">
    <property type="entry name" value="HDIG"/>
    <property type="match status" value="1"/>
</dbReference>
<name>A0A0K6GXV7_9NEIS</name>
<gene>
    <name evidence="2" type="ORF">Ga0061063_1732</name>
</gene>
<dbReference type="GO" id="GO:0008081">
    <property type="term" value="F:phosphoric diester hydrolase activity"/>
    <property type="evidence" value="ECO:0007669"/>
    <property type="project" value="UniProtKB-ARBA"/>
</dbReference>
<dbReference type="Gene3D" id="1.10.3210.10">
    <property type="entry name" value="Hypothetical protein af1432"/>
    <property type="match status" value="1"/>
</dbReference>
<dbReference type="Gene3D" id="3.30.450.20">
    <property type="entry name" value="PAS domain"/>
    <property type="match status" value="1"/>
</dbReference>
<evidence type="ECO:0000259" key="1">
    <source>
        <dbReference type="PROSITE" id="PS51832"/>
    </source>
</evidence>
<dbReference type="SUPFAM" id="SSF109604">
    <property type="entry name" value="HD-domain/PDEase-like"/>
    <property type="match status" value="1"/>
</dbReference>